<gene>
    <name evidence="2" type="ORF">GCM10022286_24910</name>
</gene>
<reference evidence="2" key="1">
    <citation type="journal article" date="2014" name="Int. J. Syst. Evol. Microbiol.">
        <title>Complete genome of a new Firmicutes species belonging to the dominant human colonic microbiota ('Ruminococcus bicirculans') reveals two chromosomes and a selective capacity to utilize plant glucans.</title>
        <authorList>
            <consortium name="NISC Comparative Sequencing Program"/>
            <person name="Wegmann U."/>
            <person name="Louis P."/>
            <person name="Goesmann A."/>
            <person name="Henrissat B."/>
            <person name="Duncan S.H."/>
            <person name="Flint H.J."/>
        </authorList>
    </citation>
    <scope>NUCLEOTIDE SEQUENCE</scope>
    <source>
        <strain evidence="2">JCM 17590</strain>
    </source>
</reference>
<dbReference type="EMBL" id="BAABBV010000001">
    <property type="protein sequence ID" value="GAA4163849.1"/>
    <property type="molecule type" value="Genomic_DNA"/>
</dbReference>
<accession>A0ABP7ZM16</accession>
<protein>
    <recommendedName>
        <fullName evidence="4">Glutamine amidotransferase type-2 domain-containing protein</fullName>
    </recommendedName>
</protein>
<feature type="compositionally biased region" description="Polar residues" evidence="1">
    <location>
        <begin position="94"/>
        <end position="107"/>
    </location>
</feature>
<proteinExistence type="predicted"/>
<evidence type="ECO:0000256" key="1">
    <source>
        <dbReference type="SAM" id="MobiDB-lite"/>
    </source>
</evidence>
<name>A0ABP7ZM16_9MICO</name>
<evidence type="ECO:0000313" key="3">
    <source>
        <dbReference type="Proteomes" id="UP001415169"/>
    </source>
</evidence>
<feature type="region of interest" description="Disordered" evidence="1">
    <location>
        <begin position="93"/>
        <end position="122"/>
    </location>
</feature>
<keyword evidence="3" id="KW-1185">Reference proteome</keyword>
<organism evidence="2 3">
    <name type="scientific">Gryllotalpicola daejeonensis</name>
    <dbReference type="NCBI Taxonomy" id="993087"/>
    <lineage>
        <taxon>Bacteria</taxon>
        <taxon>Bacillati</taxon>
        <taxon>Actinomycetota</taxon>
        <taxon>Actinomycetes</taxon>
        <taxon>Micrococcales</taxon>
        <taxon>Microbacteriaceae</taxon>
        <taxon>Gryllotalpicola</taxon>
    </lineage>
</organism>
<evidence type="ECO:0008006" key="4">
    <source>
        <dbReference type="Google" id="ProtNLM"/>
    </source>
</evidence>
<comment type="caution">
    <text evidence="2">The sequence shown here is derived from an EMBL/GenBank/DDBJ whole genome shotgun (WGS) entry which is preliminary data.</text>
</comment>
<evidence type="ECO:0000313" key="2">
    <source>
        <dbReference type="EMBL" id="GAA4163849.1"/>
    </source>
</evidence>
<dbReference type="Proteomes" id="UP001415169">
    <property type="component" value="Unassembled WGS sequence"/>
</dbReference>
<reference evidence="2" key="2">
    <citation type="submission" date="2023-12" db="EMBL/GenBank/DDBJ databases">
        <authorList>
            <person name="Sun Q."/>
            <person name="Inoue M."/>
        </authorList>
    </citation>
    <scope>NUCLEOTIDE SEQUENCE</scope>
    <source>
        <strain evidence="2">JCM 17590</strain>
    </source>
</reference>
<sequence>MCDLYSSAYLAWVFNRHGNLEDEYVEHAAASAAVDGREAIIFVRGGILPTAYYRADDLGVALLRFDSYDGDLFGGNARGHELCVGGMVSDRRSSQAINAARQQTDPDSQALPGQRPRHLPRW</sequence>